<dbReference type="RefSeq" id="WP_109748095.1">
    <property type="nucleotide sequence ID" value="NZ_JANKBI010000015.1"/>
</dbReference>
<evidence type="ECO:0000313" key="3">
    <source>
        <dbReference type="Proteomes" id="UP000245412"/>
    </source>
</evidence>
<dbReference type="EMBL" id="QGGY01000015">
    <property type="protein sequence ID" value="PWJ72927.1"/>
    <property type="molecule type" value="Genomic_DNA"/>
</dbReference>
<accession>A0AB73SZG5</accession>
<protein>
    <submittedName>
        <fullName evidence="2">Uncharacterized protein</fullName>
    </submittedName>
</protein>
<evidence type="ECO:0000256" key="1">
    <source>
        <dbReference type="SAM" id="MobiDB-lite"/>
    </source>
</evidence>
<dbReference type="AlphaFoldDB" id="A0AB73SZG5"/>
<evidence type="ECO:0000313" key="2">
    <source>
        <dbReference type="EMBL" id="PWJ72927.1"/>
    </source>
</evidence>
<gene>
    <name evidence="2" type="ORF">C7383_11583</name>
</gene>
<sequence>MDLNIFRMKKLEEILSEMDITEMKVSSNTSGEITFISLEFTPREEEQHGRNVSKDGCREKE</sequence>
<reference evidence="2 3" key="1">
    <citation type="submission" date="2018-05" db="EMBL/GenBank/DDBJ databases">
        <authorList>
            <person name="Goeker M."/>
            <person name="Huntemann M."/>
            <person name="Clum A."/>
            <person name="Pillay M."/>
            <person name="Palaniappan K."/>
            <person name="Varghese N."/>
            <person name="Mikhailova N."/>
            <person name="Stamatis D."/>
            <person name="Reddy T."/>
            <person name="Daum C."/>
            <person name="Shapiro N."/>
            <person name="Ivanova N."/>
            <person name="Kyrpides N."/>
            <person name="Woyke T."/>
        </authorList>
    </citation>
    <scope>NUCLEOTIDE SEQUENCE [LARGE SCALE GENOMIC DNA]</scope>
    <source>
        <strain evidence="2 3">DSM 26524</strain>
    </source>
</reference>
<dbReference type="Proteomes" id="UP000245412">
    <property type="component" value="Unassembled WGS sequence"/>
</dbReference>
<proteinExistence type="predicted"/>
<keyword evidence="3" id="KW-1185">Reference proteome</keyword>
<feature type="region of interest" description="Disordered" evidence="1">
    <location>
        <begin position="41"/>
        <end position="61"/>
    </location>
</feature>
<name>A0AB73SZG5_9FIRM</name>
<comment type="caution">
    <text evidence="2">The sequence shown here is derived from an EMBL/GenBank/DDBJ whole genome shotgun (WGS) entry which is preliminary data.</text>
</comment>
<organism evidence="2 3">
    <name type="scientific">Murimonas intestini</name>
    <dbReference type="NCBI Taxonomy" id="1337051"/>
    <lineage>
        <taxon>Bacteria</taxon>
        <taxon>Bacillati</taxon>
        <taxon>Bacillota</taxon>
        <taxon>Clostridia</taxon>
        <taxon>Lachnospirales</taxon>
        <taxon>Lachnospiraceae</taxon>
        <taxon>Murimonas</taxon>
    </lineage>
</organism>